<evidence type="ECO:0000313" key="3">
    <source>
        <dbReference type="Proteomes" id="UP000800235"/>
    </source>
</evidence>
<proteinExistence type="predicted"/>
<feature type="transmembrane region" description="Helical" evidence="1">
    <location>
        <begin position="29"/>
        <end position="49"/>
    </location>
</feature>
<protein>
    <submittedName>
        <fullName evidence="2">Uncharacterized protein</fullName>
    </submittedName>
</protein>
<keyword evidence="1" id="KW-0812">Transmembrane</keyword>
<keyword evidence="1" id="KW-1133">Transmembrane helix</keyword>
<dbReference type="Proteomes" id="UP000800235">
    <property type="component" value="Unassembled WGS sequence"/>
</dbReference>
<accession>A0A9P4NTZ1</accession>
<keyword evidence="3" id="KW-1185">Reference proteome</keyword>
<organism evidence="2 3">
    <name type="scientific">Tothia fuscella</name>
    <dbReference type="NCBI Taxonomy" id="1048955"/>
    <lineage>
        <taxon>Eukaryota</taxon>
        <taxon>Fungi</taxon>
        <taxon>Dikarya</taxon>
        <taxon>Ascomycota</taxon>
        <taxon>Pezizomycotina</taxon>
        <taxon>Dothideomycetes</taxon>
        <taxon>Pleosporomycetidae</taxon>
        <taxon>Venturiales</taxon>
        <taxon>Cylindrosympodiaceae</taxon>
        <taxon>Tothia</taxon>
    </lineage>
</organism>
<comment type="caution">
    <text evidence="2">The sequence shown here is derived from an EMBL/GenBank/DDBJ whole genome shotgun (WGS) entry which is preliminary data.</text>
</comment>
<evidence type="ECO:0000256" key="1">
    <source>
        <dbReference type="SAM" id="Phobius"/>
    </source>
</evidence>
<dbReference type="EMBL" id="MU007030">
    <property type="protein sequence ID" value="KAF2431671.1"/>
    <property type="molecule type" value="Genomic_DNA"/>
</dbReference>
<keyword evidence="1" id="KW-0472">Membrane</keyword>
<evidence type="ECO:0000313" key="2">
    <source>
        <dbReference type="EMBL" id="KAF2431671.1"/>
    </source>
</evidence>
<reference evidence="2" key="1">
    <citation type="journal article" date="2020" name="Stud. Mycol.">
        <title>101 Dothideomycetes genomes: a test case for predicting lifestyles and emergence of pathogens.</title>
        <authorList>
            <person name="Haridas S."/>
            <person name="Albert R."/>
            <person name="Binder M."/>
            <person name="Bloem J."/>
            <person name="Labutti K."/>
            <person name="Salamov A."/>
            <person name="Andreopoulos B."/>
            <person name="Baker S."/>
            <person name="Barry K."/>
            <person name="Bills G."/>
            <person name="Bluhm B."/>
            <person name="Cannon C."/>
            <person name="Castanera R."/>
            <person name="Culley D."/>
            <person name="Daum C."/>
            <person name="Ezra D."/>
            <person name="Gonzalez J."/>
            <person name="Henrissat B."/>
            <person name="Kuo A."/>
            <person name="Liang C."/>
            <person name="Lipzen A."/>
            <person name="Lutzoni F."/>
            <person name="Magnuson J."/>
            <person name="Mondo S."/>
            <person name="Nolan M."/>
            <person name="Ohm R."/>
            <person name="Pangilinan J."/>
            <person name="Park H.-J."/>
            <person name="Ramirez L."/>
            <person name="Alfaro M."/>
            <person name="Sun H."/>
            <person name="Tritt A."/>
            <person name="Yoshinaga Y."/>
            <person name="Zwiers L.-H."/>
            <person name="Turgeon B."/>
            <person name="Goodwin S."/>
            <person name="Spatafora J."/>
            <person name="Crous P."/>
            <person name="Grigoriev I."/>
        </authorList>
    </citation>
    <scope>NUCLEOTIDE SEQUENCE</scope>
    <source>
        <strain evidence="2">CBS 130266</strain>
    </source>
</reference>
<gene>
    <name evidence="2" type="ORF">EJ08DRAFT_172669</name>
</gene>
<name>A0A9P4NTZ1_9PEZI</name>
<dbReference type="AlphaFoldDB" id="A0A9P4NTZ1"/>
<sequence>MSKLICRTNPQVLDYIAKRKEVYTKLDKFVFSASWSFSLVLAFSAIYQLPPAETVDRTTRIQFRFLAHVSQLHQLYHHDMLYVATQIASQCPNDTLYRYAKE</sequence>